<organism evidence="1 2">
    <name type="scientific">Cirrhinus molitorella</name>
    <name type="common">mud carp</name>
    <dbReference type="NCBI Taxonomy" id="172907"/>
    <lineage>
        <taxon>Eukaryota</taxon>
        <taxon>Metazoa</taxon>
        <taxon>Chordata</taxon>
        <taxon>Craniata</taxon>
        <taxon>Vertebrata</taxon>
        <taxon>Euteleostomi</taxon>
        <taxon>Actinopterygii</taxon>
        <taxon>Neopterygii</taxon>
        <taxon>Teleostei</taxon>
        <taxon>Ostariophysi</taxon>
        <taxon>Cypriniformes</taxon>
        <taxon>Cyprinidae</taxon>
        <taxon>Labeoninae</taxon>
        <taxon>Labeonini</taxon>
        <taxon>Cirrhinus</taxon>
    </lineage>
</organism>
<accession>A0ABR3NJJ5</accession>
<protein>
    <submittedName>
        <fullName evidence="1">Uncharacterized protein</fullName>
    </submittedName>
</protein>
<name>A0ABR3NJJ5_9TELE</name>
<dbReference type="Proteomes" id="UP001558613">
    <property type="component" value="Unassembled WGS sequence"/>
</dbReference>
<sequence length="135" mass="15498">MREWCYTYLTTGEVDVLRICKDDIDDIEFSLLISKVEEATDLSEFTDEIVSCGYTGTFNIDQKDAIIRAIVLHVYFESHQCLETCVKAFSCMLLLAIDCESHWSDVNFPSSIDWLRGGAVDQIWWTNADHMPDNT</sequence>
<keyword evidence="2" id="KW-1185">Reference proteome</keyword>
<comment type="caution">
    <text evidence="1">The sequence shown here is derived from an EMBL/GenBank/DDBJ whole genome shotgun (WGS) entry which is preliminary data.</text>
</comment>
<proteinExistence type="predicted"/>
<gene>
    <name evidence="1" type="ORF">QQF64_023839</name>
</gene>
<evidence type="ECO:0000313" key="1">
    <source>
        <dbReference type="EMBL" id="KAL1277166.1"/>
    </source>
</evidence>
<evidence type="ECO:0000313" key="2">
    <source>
        <dbReference type="Proteomes" id="UP001558613"/>
    </source>
</evidence>
<dbReference type="EMBL" id="JAYMGO010000003">
    <property type="protein sequence ID" value="KAL1277166.1"/>
    <property type="molecule type" value="Genomic_DNA"/>
</dbReference>
<reference evidence="1 2" key="1">
    <citation type="submission" date="2023-09" db="EMBL/GenBank/DDBJ databases">
        <authorList>
            <person name="Wang M."/>
        </authorList>
    </citation>
    <scope>NUCLEOTIDE SEQUENCE [LARGE SCALE GENOMIC DNA]</scope>
    <source>
        <strain evidence="1">GT-2023</strain>
        <tissue evidence="1">Liver</tissue>
    </source>
</reference>